<dbReference type="Pfam" id="PF05258">
    <property type="entry name" value="DciA"/>
    <property type="match status" value="1"/>
</dbReference>
<gene>
    <name evidence="1" type="ordered locus">Thicy_0204</name>
</gene>
<dbReference type="EMBL" id="CP002776">
    <property type="protein sequence ID" value="AEG30980.1"/>
    <property type="molecule type" value="Genomic_DNA"/>
</dbReference>
<evidence type="ECO:0000313" key="2">
    <source>
        <dbReference type="Proteomes" id="UP000009232"/>
    </source>
</evidence>
<evidence type="ECO:0008006" key="3">
    <source>
        <dbReference type="Google" id="ProtNLM"/>
    </source>
</evidence>
<dbReference type="STRING" id="717773.Thicy_0204"/>
<name>F6D9M3_THICA</name>
<proteinExistence type="predicted"/>
<keyword evidence="2" id="KW-1185">Reference proteome</keyword>
<protein>
    <recommendedName>
        <fullName evidence="3">DUF721 domain-containing protein</fullName>
    </recommendedName>
</protein>
<dbReference type="AlphaFoldDB" id="F6D9M3"/>
<dbReference type="HOGENOM" id="CLU_1805281_0_0_6"/>
<dbReference type="RefSeq" id="WP_013834763.1">
    <property type="nucleotide sequence ID" value="NC_015581.1"/>
</dbReference>
<evidence type="ECO:0000313" key="1">
    <source>
        <dbReference type="EMBL" id="AEG30980.1"/>
    </source>
</evidence>
<sequence>MAKHPLNQSGLFKLIQEAQQYQALKEHVLNLLPDNMRHHVCAVGIEHPYLVLVINEALWASKIRFLAPACLDQINETYPGLNLVNPVRIRLNNQPHNIATQAKTTRPAMPPDQETAKKMLALSEQVTSSKLALALKKLSDRAQ</sequence>
<dbReference type="Proteomes" id="UP000009232">
    <property type="component" value="Chromosome"/>
</dbReference>
<accession>F6D9M3</accession>
<dbReference type="eggNOG" id="COG4701">
    <property type="taxonomic scope" value="Bacteria"/>
</dbReference>
<organism evidence="1 2">
    <name type="scientific">Thiomicrospira cyclica (strain DSM 14477 / JCM 11371 / ALM1)</name>
    <name type="common">Thioalkalimicrobium cyclicum</name>
    <dbReference type="NCBI Taxonomy" id="717773"/>
    <lineage>
        <taxon>Bacteria</taxon>
        <taxon>Pseudomonadati</taxon>
        <taxon>Pseudomonadota</taxon>
        <taxon>Gammaproteobacteria</taxon>
        <taxon>Thiotrichales</taxon>
        <taxon>Piscirickettsiaceae</taxon>
        <taxon>Thiomicrospira</taxon>
    </lineage>
</organism>
<dbReference type="InterPro" id="IPR007922">
    <property type="entry name" value="DciA-like"/>
</dbReference>
<dbReference type="OrthoDB" id="5660016at2"/>
<dbReference type="KEGG" id="tcy:Thicy_0204"/>
<reference evidence="1 2" key="1">
    <citation type="submission" date="2011-05" db="EMBL/GenBank/DDBJ databases">
        <title>Complete sequence of Thioalkalimicrobium cyclicum ALM1.</title>
        <authorList>
            <consortium name="US DOE Joint Genome Institute"/>
            <person name="Lucas S."/>
            <person name="Han J."/>
            <person name="Lapidus A."/>
            <person name="Cheng J.-F."/>
            <person name="Goodwin L."/>
            <person name="Pitluck S."/>
            <person name="Peters L."/>
            <person name="Mikhailova N."/>
            <person name="Davenport K."/>
            <person name="Han C."/>
            <person name="Tapia R."/>
            <person name="Land M."/>
            <person name="Hauser L."/>
            <person name="Kyrpides N."/>
            <person name="Ivanova N."/>
            <person name="Pagani I."/>
            <person name="Kappler U."/>
            <person name="Woyke T."/>
        </authorList>
    </citation>
    <scope>NUCLEOTIDE SEQUENCE [LARGE SCALE GENOMIC DNA]</scope>
    <source>
        <strain evidence="2">DSM 14477 / JCM 11371 / ALM1</strain>
    </source>
</reference>